<dbReference type="PANTHER" id="PTHR22916:SF3">
    <property type="entry name" value="UDP-GLCNAC:BETAGAL BETA-1,3-N-ACETYLGLUCOSAMINYLTRANSFERASE-LIKE PROTEIN 1"/>
    <property type="match status" value="1"/>
</dbReference>
<evidence type="ECO:0000259" key="1">
    <source>
        <dbReference type="Pfam" id="PF00535"/>
    </source>
</evidence>
<reference evidence="3" key="1">
    <citation type="journal article" date="2019" name="Int. J. Syst. Evol. Microbiol.">
        <title>The Global Catalogue of Microorganisms (GCM) 10K type strain sequencing project: providing services to taxonomists for standard genome sequencing and annotation.</title>
        <authorList>
            <consortium name="The Broad Institute Genomics Platform"/>
            <consortium name="The Broad Institute Genome Sequencing Center for Infectious Disease"/>
            <person name="Wu L."/>
            <person name="Ma J."/>
        </authorList>
    </citation>
    <scope>NUCLEOTIDE SEQUENCE [LARGE SCALE GENOMIC DNA]</scope>
    <source>
        <strain evidence="3">CCM 2767</strain>
    </source>
</reference>
<accession>A0A8J3AW02</accession>
<keyword evidence="3" id="KW-1185">Reference proteome</keyword>
<feature type="domain" description="Glycosyltransferase 2-like" evidence="1">
    <location>
        <begin position="20"/>
        <end position="159"/>
    </location>
</feature>
<dbReference type="CDD" id="cd00761">
    <property type="entry name" value="Glyco_tranf_GTA_type"/>
    <property type="match status" value="1"/>
</dbReference>
<name>A0A8J3AW02_9BURK</name>
<proteinExistence type="predicted"/>
<dbReference type="AlphaFoldDB" id="A0A8J3AW02"/>
<dbReference type="EMBL" id="BMDI01000001">
    <property type="protein sequence ID" value="GGI17882.1"/>
    <property type="molecule type" value="Genomic_DNA"/>
</dbReference>
<evidence type="ECO:0000313" key="2">
    <source>
        <dbReference type="EMBL" id="GGI17882.1"/>
    </source>
</evidence>
<organism evidence="2 3">
    <name type="scientific">Oxalicibacterium faecigallinarum</name>
    <dbReference type="NCBI Taxonomy" id="573741"/>
    <lineage>
        <taxon>Bacteria</taxon>
        <taxon>Pseudomonadati</taxon>
        <taxon>Pseudomonadota</taxon>
        <taxon>Betaproteobacteria</taxon>
        <taxon>Burkholderiales</taxon>
        <taxon>Oxalobacteraceae</taxon>
        <taxon>Oxalicibacterium</taxon>
    </lineage>
</organism>
<gene>
    <name evidence="2" type="ORF">GCM10008066_11210</name>
</gene>
<dbReference type="InterPro" id="IPR029044">
    <property type="entry name" value="Nucleotide-diphossugar_trans"/>
</dbReference>
<evidence type="ECO:0000313" key="3">
    <source>
        <dbReference type="Proteomes" id="UP000642180"/>
    </source>
</evidence>
<dbReference type="RefSeq" id="WP_188380274.1">
    <property type="nucleotide sequence ID" value="NZ_BMDI01000001.1"/>
</dbReference>
<dbReference type="Pfam" id="PF00535">
    <property type="entry name" value="Glycos_transf_2"/>
    <property type="match status" value="1"/>
</dbReference>
<dbReference type="Gene3D" id="3.90.550.10">
    <property type="entry name" value="Spore Coat Polysaccharide Biosynthesis Protein SpsA, Chain A"/>
    <property type="match status" value="1"/>
</dbReference>
<protein>
    <recommendedName>
        <fullName evidence="1">Glycosyltransferase 2-like domain-containing protein</fullName>
    </recommendedName>
</protein>
<dbReference type="SUPFAM" id="SSF53448">
    <property type="entry name" value="Nucleotide-diphospho-sugar transferases"/>
    <property type="match status" value="1"/>
</dbReference>
<sequence length="353" mass="40434">MIAHHNSVVAASERTSPWLSILIPVHNVKLYLEDCVVSVMSQVDEAVEVILLDDCSTDGSFELMQLLAQRWPNRLLLLQQATNSGPSAARNAMIEVARGEYLWFLDSDDKLLPNAVAELRATVDAYSPDLVLCDFAVYRENPKFKHWMRGERHKHTFSGQQRMILRDPAALLAGMLRTGQLHPWSKISRRKLWTPDVRFPEGRYFEDMLAMLTMASKADSFFYMPHPWVAYRQRATSILGDMNMQKVRDQSSALLPLWPTLQTKQWANNAALRFALAHQCARNLTGAMRYMAAQCSQIMTLEETQSLAATFRADFNAASPLSAAELKKEYVFKGWWASFVKFRRWFGYKSENE</sequence>
<dbReference type="Proteomes" id="UP000642180">
    <property type="component" value="Unassembled WGS sequence"/>
</dbReference>
<dbReference type="InterPro" id="IPR001173">
    <property type="entry name" value="Glyco_trans_2-like"/>
</dbReference>
<comment type="caution">
    <text evidence="2">The sequence shown here is derived from an EMBL/GenBank/DDBJ whole genome shotgun (WGS) entry which is preliminary data.</text>
</comment>
<dbReference type="PANTHER" id="PTHR22916">
    <property type="entry name" value="GLYCOSYLTRANSFERASE"/>
    <property type="match status" value="1"/>
</dbReference>
<dbReference type="GO" id="GO:0016758">
    <property type="term" value="F:hexosyltransferase activity"/>
    <property type="evidence" value="ECO:0007669"/>
    <property type="project" value="UniProtKB-ARBA"/>
</dbReference>